<protein>
    <recommendedName>
        <fullName evidence="3">Crp/Fnr family transcriptional regulator</fullName>
    </recommendedName>
</protein>
<evidence type="ECO:0000313" key="1">
    <source>
        <dbReference type="EMBL" id="MBC1485766.1"/>
    </source>
</evidence>
<organism evidence="1 2">
    <name type="scientific">Listeria seeligeri</name>
    <dbReference type="NCBI Taxonomy" id="1640"/>
    <lineage>
        <taxon>Bacteria</taxon>
        <taxon>Bacillati</taxon>
        <taxon>Bacillota</taxon>
        <taxon>Bacilli</taxon>
        <taxon>Bacillales</taxon>
        <taxon>Listeriaceae</taxon>
        <taxon>Listeria</taxon>
    </lineage>
</organism>
<dbReference type="AlphaFoldDB" id="A0A7X0X195"/>
<reference evidence="1 2" key="1">
    <citation type="submission" date="2020-03" db="EMBL/GenBank/DDBJ databases">
        <title>Soil Listeria distribution.</title>
        <authorList>
            <person name="Liao J."/>
            <person name="Wiedmann M."/>
        </authorList>
    </citation>
    <scope>NUCLEOTIDE SEQUENCE [LARGE SCALE GENOMIC DNA]</scope>
    <source>
        <strain evidence="1 2">FSL L7-1560</strain>
    </source>
</reference>
<dbReference type="Proteomes" id="UP000523362">
    <property type="component" value="Unassembled WGS sequence"/>
</dbReference>
<sequence length="198" mass="23587">MEVIFFLTSNPMFQEVAKLVYWEKDQIINCPENGQYVYAIDEGSVMQYAQKNTSWGKGMVFGFTREPTIIRPLCKTVAWKIPLIYVEESLKKVTEISIESLMEIESNFLTGYKKEDCIQWFIKRIPERIRTTTWKIEKETVRRDITKFMSNETWSDQLNDLKGRHIIQELGYYLEVDLLQFHDYLRQLNYNLLAQKNS</sequence>
<dbReference type="EMBL" id="JAARRG010000002">
    <property type="protein sequence ID" value="MBC1485766.1"/>
    <property type="molecule type" value="Genomic_DNA"/>
</dbReference>
<proteinExistence type="predicted"/>
<evidence type="ECO:0000313" key="2">
    <source>
        <dbReference type="Proteomes" id="UP000523362"/>
    </source>
</evidence>
<accession>A0A7X0X195</accession>
<gene>
    <name evidence="1" type="ORF">HB897_05905</name>
</gene>
<dbReference type="RefSeq" id="WP_185336289.1">
    <property type="nucleotide sequence ID" value="NZ_JAAIYQ010000001.1"/>
</dbReference>
<evidence type="ECO:0008006" key="3">
    <source>
        <dbReference type="Google" id="ProtNLM"/>
    </source>
</evidence>
<comment type="caution">
    <text evidence="1">The sequence shown here is derived from an EMBL/GenBank/DDBJ whole genome shotgun (WGS) entry which is preliminary data.</text>
</comment>
<name>A0A7X0X195_LISSE</name>